<dbReference type="AlphaFoldDB" id="A0A8B8NRW9"/>
<keyword evidence="3" id="KW-1185">Reference proteome</keyword>
<dbReference type="KEGG" id="rarg:115737335"/>
<feature type="compositionally biased region" description="Basic residues" evidence="1">
    <location>
        <begin position="581"/>
        <end position="593"/>
    </location>
</feature>
<dbReference type="PROSITE" id="PS50812">
    <property type="entry name" value="PWWP"/>
    <property type="match status" value="1"/>
</dbReference>
<dbReference type="OrthoDB" id="607790at2759"/>
<dbReference type="SUPFAM" id="SSF63748">
    <property type="entry name" value="Tudor/PWWP/MBT"/>
    <property type="match status" value="1"/>
</dbReference>
<name>A0A8B8NRW9_9MYRT</name>
<dbReference type="PANTHER" id="PTHR33697">
    <property type="entry name" value="T17B22.17 PROTEIN-RELATED"/>
    <property type="match status" value="1"/>
</dbReference>
<dbReference type="RefSeq" id="XP_048129969.1">
    <property type="nucleotide sequence ID" value="XM_048274012.1"/>
</dbReference>
<feature type="region of interest" description="Disordered" evidence="1">
    <location>
        <begin position="147"/>
        <end position="176"/>
    </location>
</feature>
<accession>A0A8B8NRW9</accession>
<dbReference type="Proteomes" id="UP000827889">
    <property type="component" value="Chromosome 2"/>
</dbReference>
<feature type="region of interest" description="Disordered" evidence="1">
    <location>
        <begin position="192"/>
        <end position="217"/>
    </location>
</feature>
<evidence type="ECO:0000313" key="4">
    <source>
        <dbReference type="RefSeq" id="XP_030525266.1"/>
    </source>
</evidence>
<dbReference type="PANTHER" id="PTHR33697:SF1">
    <property type="entry name" value="TUDOR_PWWP_MBT SUPERFAMILY PROTEIN"/>
    <property type="match status" value="1"/>
</dbReference>
<feature type="domain" description="PWWP" evidence="2">
    <location>
        <begin position="17"/>
        <end position="72"/>
    </location>
</feature>
<feature type="compositionally biased region" description="Basic residues" evidence="1">
    <location>
        <begin position="683"/>
        <end position="715"/>
    </location>
</feature>
<reference evidence="3 5" key="2">
    <citation type="submission" date="2025-05" db="UniProtKB">
        <authorList>
            <consortium name="RefSeq"/>
        </authorList>
    </citation>
    <scope>NUCLEOTIDE SEQUENCE [LARGE SCALE GENOMIC DNA]</scope>
    <source>
        <tissue evidence="5">Leaf</tissue>
    </source>
</reference>
<dbReference type="InterPro" id="IPR044679">
    <property type="entry name" value="PWWP2-like"/>
</dbReference>
<feature type="region of interest" description="Disordered" evidence="1">
    <location>
        <begin position="683"/>
        <end position="723"/>
    </location>
</feature>
<dbReference type="Gene3D" id="2.30.30.140">
    <property type="match status" value="1"/>
</dbReference>
<feature type="region of interest" description="Disordered" evidence="1">
    <location>
        <begin position="334"/>
        <end position="362"/>
    </location>
</feature>
<evidence type="ECO:0000313" key="3">
    <source>
        <dbReference type="Proteomes" id="UP000827889"/>
    </source>
</evidence>
<feature type="region of interest" description="Disordered" evidence="1">
    <location>
        <begin position="560"/>
        <end position="593"/>
    </location>
</feature>
<protein>
    <submittedName>
        <fullName evidence="4 5">Uncharacterized protein At1g51745</fullName>
    </submittedName>
</protein>
<feature type="region of interest" description="Disordered" evidence="1">
    <location>
        <begin position="440"/>
        <end position="494"/>
    </location>
</feature>
<feature type="compositionally biased region" description="Basic and acidic residues" evidence="1">
    <location>
        <begin position="458"/>
        <end position="468"/>
    </location>
</feature>
<gene>
    <name evidence="4 5" type="primary">LOC115737335</name>
</gene>
<dbReference type="RefSeq" id="XP_030525266.1">
    <property type="nucleotide sequence ID" value="XM_030669406.1"/>
</dbReference>
<evidence type="ECO:0000259" key="2">
    <source>
        <dbReference type="PROSITE" id="PS50812"/>
    </source>
</evidence>
<proteinExistence type="predicted"/>
<evidence type="ECO:0000256" key="1">
    <source>
        <dbReference type="SAM" id="MobiDB-lite"/>
    </source>
</evidence>
<dbReference type="InterPro" id="IPR000313">
    <property type="entry name" value="PWWP_dom"/>
</dbReference>
<dbReference type="GeneID" id="115737335"/>
<evidence type="ECO:0000313" key="5">
    <source>
        <dbReference type="RefSeq" id="XP_048129969.1"/>
    </source>
</evidence>
<reference evidence="4" key="1">
    <citation type="submission" date="2025-04" db="UniProtKB">
        <authorList>
            <consortium name="RefSeq"/>
        </authorList>
    </citation>
    <scope>IDENTIFICATION</scope>
</reference>
<dbReference type="CDD" id="cd05162">
    <property type="entry name" value="PWWP"/>
    <property type="match status" value="1"/>
</dbReference>
<organism evidence="3 4">
    <name type="scientific">Rhodamnia argentea</name>
    <dbReference type="NCBI Taxonomy" id="178133"/>
    <lineage>
        <taxon>Eukaryota</taxon>
        <taxon>Viridiplantae</taxon>
        <taxon>Streptophyta</taxon>
        <taxon>Embryophyta</taxon>
        <taxon>Tracheophyta</taxon>
        <taxon>Spermatophyta</taxon>
        <taxon>Magnoliopsida</taxon>
        <taxon>eudicotyledons</taxon>
        <taxon>Gunneridae</taxon>
        <taxon>Pentapetalae</taxon>
        <taxon>rosids</taxon>
        <taxon>malvids</taxon>
        <taxon>Myrtales</taxon>
        <taxon>Myrtaceae</taxon>
        <taxon>Myrtoideae</taxon>
        <taxon>Myrteae</taxon>
        <taxon>Australasian group</taxon>
        <taxon>Rhodamnia</taxon>
    </lineage>
</organism>
<feature type="compositionally biased region" description="Basic residues" evidence="1">
    <location>
        <begin position="473"/>
        <end position="490"/>
    </location>
</feature>
<sequence length="772" mass="83861">MSSSTGEPCNKGIDGSVGGLVWVRRRNGSWWPGRIMGHDELPESCLVSPRSGTPVKLLGRKDASVDWYNLEKSKRVKAFRCGEYDDCIEKAKAAAATLSKKVVKYARREDAILHALELESSRLGKDHPDFYCGNYSSGRDGALAMESPTISDSGRGSDEIFGDESDCDTDSHTGPELSQSVISFEEPNHVCSSKLQSAQGRRKTPNDSEDDGIEGSKRMRGLEDLGMGVVSNKMVQVVAVDESVHQDIAPGTSIVNFVPNGSPVNGCKGYSSSLKRKRSQVTIVHDFLKKKNRRRPLTKVLESTAMVSVPVTCDQSASSSGNCLGTASDCKGSGLEHLDSKKPSPMVPANSESPAVSHDNEPMVNDCKHAQKTNDFSKTKETSCLLGLHENELSDVLFDVPFVGDDRDSTGYPPMLARAQLSSLGRHSSQSGQLEAASLPCNHVNESGPNSLAAVHGDQVDQRIDKSTSKWQSKGKRNSRQLSKNRKQHPGRYLEMDKESNTYLAGLHKPDGCLPASDRGPGTTCVDGFPTMNAKLKSVSEGQLDGVPDWGSRVFPGESQMKRQAELKPPPNGSPTSQRSLPHRQSRFTVHSRHKTDEYPIGDLYSNSPLYDVELEVKASYRPTHVPLVSLMSKLNGKAIVGHPLSVEVLDGGYCDNLVNTVSCDAHKLSIWGGSDMGRVVHRSSGHVRRTAKSHSRKKSSKARKSGQLSKKMRKLSSLTGHKRGEDMGKFAVEKPAGPVIACIPLKVVFSRINEAVNGSVRPTHRALTSNS</sequence>
<dbReference type="Pfam" id="PF00855">
    <property type="entry name" value="PWWP"/>
    <property type="match status" value="1"/>
</dbReference>